<proteinExistence type="predicted"/>
<dbReference type="EMBL" id="JBFDTB010000021">
    <property type="protein sequence ID" value="MEW3466903.1"/>
    <property type="molecule type" value="Genomic_DNA"/>
</dbReference>
<accession>A0ABV3MFV5</accession>
<organism evidence="2 3">
    <name type="scientific">Enterococcus entomosocium</name>
    <dbReference type="NCBI Taxonomy" id="3034352"/>
    <lineage>
        <taxon>Bacteria</taxon>
        <taxon>Bacillati</taxon>
        <taxon>Bacillota</taxon>
        <taxon>Bacilli</taxon>
        <taxon>Lactobacillales</taxon>
        <taxon>Enterococcaceae</taxon>
        <taxon>Enterococcus</taxon>
    </lineage>
</organism>
<feature type="domain" description="Macro" evidence="1">
    <location>
        <begin position="72"/>
        <end position="262"/>
    </location>
</feature>
<gene>
    <name evidence="2" type="ORF">AB1I55_12460</name>
</gene>
<name>A0ABV3MFV5_9ENTE</name>
<dbReference type="SMART" id="SM00506">
    <property type="entry name" value="A1pp"/>
    <property type="match status" value="1"/>
</dbReference>
<evidence type="ECO:0000259" key="1">
    <source>
        <dbReference type="PROSITE" id="PS51154"/>
    </source>
</evidence>
<evidence type="ECO:0000313" key="3">
    <source>
        <dbReference type="Proteomes" id="UP001554047"/>
    </source>
</evidence>
<dbReference type="SUPFAM" id="SSF52949">
    <property type="entry name" value="Macro domain-like"/>
    <property type="match status" value="1"/>
</dbReference>
<dbReference type="Gene3D" id="3.40.220.10">
    <property type="entry name" value="Leucine Aminopeptidase, subunit E, domain 1"/>
    <property type="match status" value="1"/>
</dbReference>
<dbReference type="NCBIfam" id="NF003163">
    <property type="entry name" value="PRK04143.1"/>
    <property type="match status" value="1"/>
</dbReference>
<dbReference type="Pfam" id="PF01661">
    <property type="entry name" value="Macro"/>
    <property type="match status" value="1"/>
</dbReference>
<dbReference type="PANTHER" id="PTHR11106">
    <property type="entry name" value="GANGLIOSIDE INDUCED DIFFERENTIATION ASSOCIATED PROTEIN 2-RELATED"/>
    <property type="match status" value="1"/>
</dbReference>
<comment type="caution">
    <text evidence="2">The sequence shown here is derived from an EMBL/GenBank/DDBJ whole genome shotgun (WGS) entry which is preliminary data.</text>
</comment>
<evidence type="ECO:0000313" key="2">
    <source>
        <dbReference type="EMBL" id="MEW3466903.1"/>
    </source>
</evidence>
<keyword evidence="3" id="KW-1185">Reference proteome</keyword>
<dbReference type="InterPro" id="IPR002589">
    <property type="entry name" value="Macro_dom"/>
</dbReference>
<dbReference type="InterPro" id="IPR043472">
    <property type="entry name" value="Macro_dom-like"/>
</dbReference>
<sequence>MNHSEKRKWLINYLLEENSHLSKIVDASSDDPKEQNDLLRCLLNIREARPIHKDFIDIQNQFLLEERAENQIFSLNDAQQYTKNLYLWQGDITRLEVDAIVNAANAQLLGCFVPLHRCIDNAIHSAAGIQLRLACKEIMDAQGHLEETGYAKITDGYNLSAKKVIHTVGPIIKDTVTKEHVSLLADCYRRVLLLCEEYQLKSVAFCCISTGEFRFPNELAAEIAIKTTQEYVTRVHSPIKIIFNVFKDIDKELYHEKLQQLSGSLSKDN</sequence>
<dbReference type="CDD" id="cd02908">
    <property type="entry name" value="Macro_OAADPr_deacetylase"/>
    <property type="match status" value="1"/>
</dbReference>
<reference evidence="2 3" key="1">
    <citation type="submission" date="2024-05" db="EMBL/GenBank/DDBJ databases">
        <title>Human gut microbiome strain richness.</title>
        <authorList>
            <person name="Chen-Liaw A."/>
        </authorList>
    </citation>
    <scope>NUCLEOTIDE SEQUENCE [LARGE SCALE GENOMIC DNA]</scope>
    <source>
        <strain evidence="2 3">J1100102st1_G3_J1100102_180507</strain>
    </source>
</reference>
<dbReference type="GO" id="GO:0016787">
    <property type="term" value="F:hydrolase activity"/>
    <property type="evidence" value="ECO:0007669"/>
    <property type="project" value="UniProtKB-KW"/>
</dbReference>
<protein>
    <submittedName>
        <fullName evidence="2">Protein-ADP-ribose hydrolase</fullName>
    </submittedName>
</protein>
<dbReference type="RefSeq" id="WP_194199716.1">
    <property type="nucleotide sequence ID" value="NZ_JBDKDV010000007.1"/>
</dbReference>
<keyword evidence="2" id="KW-0378">Hydrolase</keyword>
<dbReference type="Proteomes" id="UP001554047">
    <property type="component" value="Unassembled WGS sequence"/>
</dbReference>
<dbReference type="PANTHER" id="PTHR11106:SF27">
    <property type="entry name" value="MACRO DOMAIN-CONTAINING PROTEIN"/>
    <property type="match status" value="1"/>
</dbReference>
<dbReference type="PROSITE" id="PS51154">
    <property type="entry name" value="MACRO"/>
    <property type="match status" value="1"/>
</dbReference>